<dbReference type="Proteomes" id="UP000828048">
    <property type="component" value="Chromosome 5"/>
</dbReference>
<name>A0ACB7XZQ6_9ERIC</name>
<protein>
    <submittedName>
        <fullName evidence="1">Uncharacterized protein</fullName>
    </submittedName>
</protein>
<evidence type="ECO:0000313" key="1">
    <source>
        <dbReference type="EMBL" id="KAH7846150.1"/>
    </source>
</evidence>
<dbReference type="EMBL" id="CM037155">
    <property type="protein sequence ID" value="KAH7846150.1"/>
    <property type="molecule type" value="Genomic_DNA"/>
</dbReference>
<accession>A0ACB7XZQ6</accession>
<evidence type="ECO:0000313" key="2">
    <source>
        <dbReference type="Proteomes" id="UP000828048"/>
    </source>
</evidence>
<proteinExistence type="predicted"/>
<organism evidence="1 2">
    <name type="scientific">Vaccinium darrowii</name>
    <dbReference type="NCBI Taxonomy" id="229202"/>
    <lineage>
        <taxon>Eukaryota</taxon>
        <taxon>Viridiplantae</taxon>
        <taxon>Streptophyta</taxon>
        <taxon>Embryophyta</taxon>
        <taxon>Tracheophyta</taxon>
        <taxon>Spermatophyta</taxon>
        <taxon>Magnoliopsida</taxon>
        <taxon>eudicotyledons</taxon>
        <taxon>Gunneridae</taxon>
        <taxon>Pentapetalae</taxon>
        <taxon>asterids</taxon>
        <taxon>Ericales</taxon>
        <taxon>Ericaceae</taxon>
        <taxon>Vaccinioideae</taxon>
        <taxon>Vaccinieae</taxon>
        <taxon>Vaccinium</taxon>
    </lineage>
</organism>
<comment type="caution">
    <text evidence="1">The sequence shown here is derived from an EMBL/GenBank/DDBJ whole genome shotgun (WGS) entry which is preliminary data.</text>
</comment>
<reference evidence="1 2" key="1">
    <citation type="journal article" date="2021" name="Hortic Res">
        <title>High-quality reference genome and annotation aids understanding of berry development for evergreen blueberry (Vaccinium darrowii).</title>
        <authorList>
            <person name="Yu J."/>
            <person name="Hulse-Kemp A.M."/>
            <person name="Babiker E."/>
            <person name="Staton M."/>
        </authorList>
    </citation>
    <scope>NUCLEOTIDE SEQUENCE [LARGE SCALE GENOMIC DNA]</scope>
    <source>
        <strain evidence="2">cv. NJ 8807/NJ 8810</strain>
        <tissue evidence="1">Young leaf</tissue>
    </source>
</reference>
<keyword evidence="2" id="KW-1185">Reference proteome</keyword>
<gene>
    <name evidence="1" type="ORF">Vadar_010493</name>
</gene>
<sequence>MVGSSVGLDHFDLPECRRRGITVANTGDAYSADMADIAVALLVDVLRRVSASNRYLRAGLWAVKGDYLLCSNFQGEKEIGIVGLGSIGSMIAKRLESFGCKIAYNSRRKKPHVPFPYYVNVQDLATNSDVLVICCALTNETFYIINKDVMTALGKEGVIVNVGRGSLIDEKELVQFLVRGDVGGAGLDVYEDEPNVPGELFGLDNVVLSPHRAVATTEAILAVQEVVMANLEAFFANKPLVSQVVLE</sequence>